<accession>A0A819XTU6</accession>
<dbReference type="Gene3D" id="1.10.1200.10">
    <property type="entry name" value="ACP-like"/>
    <property type="match status" value="1"/>
</dbReference>
<name>A0A819XTU6_9BILA</name>
<reference evidence="4" key="1">
    <citation type="submission" date="2021-02" db="EMBL/GenBank/DDBJ databases">
        <authorList>
            <person name="Nowell W R."/>
        </authorList>
    </citation>
    <scope>NUCLEOTIDE SEQUENCE</scope>
</reference>
<dbReference type="Gene3D" id="3.40.50.12780">
    <property type="entry name" value="N-terminal domain of ligase-like"/>
    <property type="match status" value="1"/>
</dbReference>
<dbReference type="Proteomes" id="UP000663868">
    <property type="component" value="Unassembled WGS sequence"/>
</dbReference>
<dbReference type="InterPro" id="IPR025110">
    <property type="entry name" value="AMP-bd_C"/>
</dbReference>
<dbReference type="Pfam" id="PF00501">
    <property type="entry name" value="AMP-binding"/>
    <property type="match status" value="1"/>
</dbReference>
<feature type="non-terminal residue" evidence="4">
    <location>
        <position position="1"/>
    </location>
</feature>
<dbReference type="GO" id="GO:0003824">
    <property type="term" value="F:catalytic activity"/>
    <property type="evidence" value="ECO:0007669"/>
    <property type="project" value="InterPro"/>
</dbReference>
<dbReference type="InterPro" id="IPR023213">
    <property type="entry name" value="CAT-like_dom_sf"/>
</dbReference>
<dbReference type="InterPro" id="IPR009081">
    <property type="entry name" value="PP-bd_ACP"/>
</dbReference>
<dbReference type="GO" id="GO:0043041">
    <property type="term" value="P:amino acid activation for nonribosomal peptide biosynthetic process"/>
    <property type="evidence" value="ECO:0007669"/>
    <property type="project" value="TreeGrafter"/>
</dbReference>
<dbReference type="SUPFAM" id="SSF52777">
    <property type="entry name" value="CoA-dependent acyltransferases"/>
    <property type="match status" value="3"/>
</dbReference>
<proteinExistence type="predicted"/>
<dbReference type="InterPro" id="IPR045851">
    <property type="entry name" value="AMP-bd_C_sf"/>
</dbReference>
<feature type="domain" description="Carrier" evidence="3">
    <location>
        <begin position="1212"/>
        <end position="1292"/>
    </location>
</feature>
<dbReference type="SUPFAM" id="SSF47336">
    <property type="entry name" value="ACP-like"/>
    <property type="match status" value="1"/>
</dbReference>
<evidence type="ECO:0000313" key="4">
    <source>
        <dbReference type="EMBL" id="CAF4140373.1"/>
    </source>
</evidence>
<evidence type="ECO:0000256" key="1">
    <source>
        <dbReference type="ARBA" id="ARBA00022450"/>
    </source>
</evidence>
<dbReference type="Pfam" id="PF00668">
    <property type="entry name" value="Condensation"/>
    <property type="match status" value="2"/>
</dbReference>
<dbReference type="PANTHER" id="PTHR45527:SF1">
    <property type="entry name" value="FATTY ACID SYNTHASE"/>
    <property type="match status" value="1"/>
</dbReference>
<keyword evidence="1" id="KW-0596">Phosphopantetheine</keyword>
<dbReference type="NCBIfam" id="TIGR01733">
    <property type="entry name" value="AA-adenyl-dom"/>
    <property type="match status" value="1"/>
</dbReference>
<comment type="caution">
    <text evidence="4">The sequence shown here is derived from an EMBL/GenBank/DDBJ whole genome shotgun (WGS) entry which is preliminary data.</text>
</comment>
<dbReference type="GO" id="GO:0031177">
    <property type="term" value="F:phosphopantetheine binding"/>
    <property type="evidence" value="ECO:0007669"/>
    <property type="project" value="TreeGrafter"/>
</dbReference>
<dbReference type="Gene3D" id="3.30.300.30">
    <property type="match status" value="1"/>
</dbReference>
<dbReference type="InterPro" id="IPR042099">
    <property type="entry name" value="ANL_N_sf"/>
</dbReference>
<dbReference type="Gene3D" id="3.30.559.10">
    <property type="entry name" value="Chloramphenicol acetyltransferase-like domain"/>
    <property type="match status" value="2"/>
</dbReference>
<dbReference type="GO" id="GO:0044550">
    <property type="term" value="P:secondary metabolite biosynthetic process"/>
    <property type="evidence" value="ECO:0007669"/>
    <property type="project" value="TreeGrafter"/>
</dbReference>
<dbReference type="PROSITE" id="PS00455">
    <property type="entry name" value="AMP_BINDING"/>
    <property type="match status" value="1"/>
</dbReference>
<dbReference type="Gene3D" id="3.30.559.30">
    <property type="entry name" value="Nonribosomal peptide synthetase, condensation domain"/>
    <property type="match status" value="1"/>
</dbReference>
<protein>
    <recommendedName>
        <fullName evidence="3">Carrier domain-containing protein</fullName>
    </recommendedName>
</protein>
<evidence type="ECO:0000259" key="3">
    <source>
        <dbReference type="PROSITE" id="PS50075"/>
    </source>
</evidence>
<evidence type="ECO:0000313" key="5">
    <source>
        <dbReference type="Proteomes" id="UP000663868"/>
    </source>
</evidence>
<dbReference type="InterPro" id="IPR020845">
    <property type="entry name" value="AMP-binding_CS"/>
</dbReference>
<dbReference type="EMBL" id="CAJOBB010005784">
    <property type="protein sequence ID" value="CAF4140373.1"/>
    <property type="molecule type" value="Genomic_DNA"/>
</dbReference>
<dbReference type="SUPFAM" id="SSF56801">
    <property type="entry name" value="Acetyl-CoA synthetase-like"/>
    <property type="match status" value="1"/>
</dbReference>
<organism evidence="4 5">
    <name type="scientific">Adineta steineri</name>
    <dbReference type="NCBI Taxonomy" id="433720"/>
    <lineage>
        <taxon>Eukaryota</taxon>
        <taxon>Metazoa</taxon>
        <taxon>Spiralia</taxon>
        <taxon>Gnathifera</taxon>
        <taxon>Rotifera</taxon>
        <taxon>Eurotatoria</taxon>
        <taxon>Bdelloidea</taxon>
        <taxon>Adinetida</taxon>
        <taxon>Adinetidae</taxon>
        <taxon>Adineta</taxon>
    </lineage>
</organism>
<dbReference type="InterPro" id="IPR036736">
    <property type="entry name" value="ACP-like_sf"/>
</dbReference>
<gene>
    <name evidence="4" type="ORF">KXQ929_LOCUS36672</name>
</gene>
<dbReference type="InterPro" id="IPR010071">
    <property type="entry name" value="AA_adenyl_dom"/>
</dbReference>
<dbReference type="GO" id="GO:0005737">
    <property type="term" value="C:cytoplasm"/>
    <property type="evidence" value="ECO:0007669"/>
    <property type="project" value="TreeGrafter"/>
</dbReference>
<keyword evidence="2" id="KW-0597">Phosphoprotein</keyword>
<dbReference type="InterPro" id="IPR001242">
    <property type="entry name" value="Condensation_dom"/>
</dbReference>
<dbReference type="CDD" id="cd05930">
    <property type="entry name" value="A_NRPS"/>
    <property type="match status" value="1"/>
</dbReference>
<dbReference type="PROSITE" id="PS50075">
    <property type="entry name" value="CARRIER"/>
    <property type="match status" value="1"/>
</dbReference>
<dbReference type="PANTHER" id="PTHR45527">
    <property type="entry name" value="NONRIBOSOMAL PEPTIDE SYNTHETASE"/>
    <property type="match status" value="1"/>
</dbReference>
<dbReference type="Pfam" id="PF13193">
    <property type="entry name" value="AMP-binding_C"/>
    <property type="match status" value="1"/>
</dbReference>
<evidence type="ECO:0000256" key="2">
    <source>
        <dbReference type="ARBA" id="ARBA00022553"/>
    </source>
</evidence>
<sequence length="1317" mass="151915">ENNDNKSITESDVLVTGFHHAAFDRSSRQIFFNDLVLAYTNNVTYLEDEECLEYIDYTVHERLIDMTLSREFWHSELEGYNIEHPLLLPFDRQRSSTDHRSGLASLVEISFDKEVSKSFLNYASSSELTPFQLGLAIFYTFLFKLTHGQTDLCITSINANRYRHELQNMIGMFVSTLPYRLQLNSHWSFDELAGNVREKCLSILEHSHYPLQHILGSASNAQARIWLDEQTRFDRHKSKVTIYNMPFIYQLCSSDVLSTVLLHQALLKLINKHQSLRTLLIFNTQNNMLMQRILDSNDYYNNKLFTFIQSTYETHEQLNNIIYNEQTNSQYFDLTQGLVFRCHLIYHKQISSNDLLCHKDVIIFNFHHALFDFPSMDIFLNDLNQAYTTGQLSHNDESALTYLDYTVIEQEMPMTGASMFWLDALHDCNLDQSLPLPFDRHRLLNEQTTNRGISISFDFDKDLSYRFLYFASSMNIPIEHLAFAIYYTFVFKLTNGETNLCVAMNANTRYRDELKTMIGLFENIVPLRCQLDSHQSFHQLVEYVHEIITSSMKYSYFPLQRILNQHPNMSKAAFLDTFFEFHSNHNKYYQNEITMDNAHLHPISYSKQTNTNEVVTKCDFSLDIQHDSNINQFSCIIKGSLDVFDKKTIQIITQRFHFMLEQLFTSDIDHLNKSVYELSLMLPNERLLIQSLNNTQMAGLSSTCIHHEFVYQVMKHPQKLAIELDEQSLTYGELLYYVQILSRHLVNNNHVVVGEVICQCVQRSLSMIIGIMAIEMVGGIYCPLSPRDPSHRLHSLVQQTQSRLVLVHWLTRGNLNDDIITVNMDSMLIDHNLDIDDNVKLLSSVDIEEDNIAYIIFTSGSTGMPKAVQIRHRSFLGCIQSLVDIDLFTCKDNMIQMASCSYDVHVQEIMGALIVGSTLVMLHSQGNMDLEYVLTVLDEKQISYMQSVPTYINHMFDVSLQNDRSKFKALRTIDIGGDVSTVQLIEKIYSYLSQKIRLWNIYGPAEATIQCTSYPVDATIDKISIPIGHPLSNYMCMIMDGFSQSVTIDQEGELCVGGVGVFAGYLGRDDLTAKALVEIDGELFYRTGDLARIDSNGLLHYQGRKDHQIKLHGQRIELGEIERCLLSITSISACVVIKWNDNHLVAYVQSSDINEQELRQHCQSHLPPHMIPSFFIILNKLPLNPNGKIDRKQLPSPHFSSIHPTNSIELLLPTSDIEIAIHRIWCEIFKQNQISTDTNIFTIGGHSLLMMQLLHQYKIEFHLEQKQSSFSISNLFQHPTIIHHAQLIQQSLNISHTLSDYPWSSLNLIQGKQNNLY</sequence>
<dbReference type="InterPro" id="IPR000873">
    <property type="entry name" value="AMP-dep_synth/lig_dom"/>
</dbReference>
<dbReference type="Pfam" id="PF00550">
    <property type="entry name" value="PP-binding"/>
    <property type="match status" value="1"/>
</dbReference>